<organism evidence="6 7">
    <name type="scientific">Paenibacillus kribbensis</name>
    <dbReference type="NCBI Taxonomy" id="172713"/>
    <lineage>
        <taxon>Bacteria</taxon>
        <taxon>Bacillati</taxon>
        <taxon>Bacillota</taxon>
        <taxon>Bacilli</taxon>
        <taxon>Bacillales</taxon>
        <taxon>Paenibacillaceae</taxon>
        <taxon>Paenibacillus</taxon>
    </lineage>
</organism>
<dbReference type="InterPro" id="IPR000772">
    <property type="entry name" value="Ricin_B_lectin"/>
</dbReference>
<keyword evidence="3" id="KW-1133">Transmembrane helix</keyword>
<keyword evidence="2" id="KW-0624">Polysaccharide degradation</keyword>
<evidence type="ECO:0000313" key="7">
    <source>
        <dbReference type="Proteomes" id="UP000214666"/>
    </source>
</evidence>
<dbReference type="STRING" id="172713.GCA_001705305_05014"/>
<dbReference type="InterPro" id="IPR035992">
    <property type="entry name" value="Ricin_B-like_lectins"/>
</dbReference>
<keyword evidence="7" id="KW-1185">Reference proteome</keyword>
<comment type="similarity">
    <text evidence="2">Belongs to the polysaccharide lyase 1 family.</text>
</comment>
<evidence type="ECO:0000256" key="1">
    <source>
        <dbReference type="ARBA" id="ARBA00023239"/>
    </source>
</evidence>
<evidence type="ECO:0000313" key="6">
    <source>
        <dbReference type="EMBL" id="ASR46637.1"/>
    </source>
</evidence>
<proteinExistence type="inferred from homology"/>
<feature type="transmembrane region" description="Helical" evidence="3">
    <location>
        <begin position="12"/>
        <end position="29"/>
    </location>
</feature>
<sequence length="537" mass="59820">MLKKSKGIKRGALLLSIIVIINLISFLSFTEASNAADSYPYQAMRIENVNKGWNLNILGYGDNSEVNVWPTRGESNERWKFSTADGVYFKLTNERTGLLLSPLNWSVTEGNPCVLYQDSNRDEQLWRIIGVDKDVNGDDLTYRIVNKANSNMALMLNLDTGKTMLGTYKGNSTHKWKLVSDGLVGFAGHAKDLNGKDKTGTIGGLLGKTVFVNTLAELKEALLDKNPLTIVISSNIDNANSETYDLRIASNKTIIGSYAANRLTDPRLRTDDYFKKEGVSNNIIIKNINVEVKNRRDVVAIAIYGSRNVWIDHSTFRSSLGIDKDEVGKFVWVNTSTYTNTDPDYVTLSYNKFSNRYWTVAFGTTSSLIRNNATVMLNYFDSCVRRTPQSGNGRLHVLNNLIQRTLSSRDDAGYASIIGGEGAHVYSDSNRFDNFKKASSGYWDTEITIDPKAFVKDVGSYTNKGEVSPVAKPYTLPAPNGAATSFDPGSKYSYPIIKAYDADGNDVKRFNMDYTGAVNHASALKYIHFPEFQKYLK</sequence>
<evidence type="ECO:0000259" key="5">
    <source>
        <dbReference type="SMART" id="SM00656"/>
    </source>
</evidence>
<dbReference type="RefSeq" id="WP_094154412.1">
    <property type="nucleotide sequence ID" value="NZ_CP020028.1"/>
</dbReference>
<accession>A0A222WJM6</accession>
<keyword evidence="2" id="KW-0964">Secreted</keyword>
<dbReference type="InterPro" id="IPR045032">
    <property type="entry name" value="PEL"/>
</dbReference>
<feature type="domain" description="Pectate lyase" evidence="5">
    <location>
        <begin position="205"/>
        <end position="438"/>
    </location>
</feature>
<keyword evidence="2" id="KW-0119">Carbohydrate metabolism</keyword>
<evidence type="ECO:0000259" key="4">
    <source>
        <dbReference type="SMART" id="SM00458"/>
    </source>
</evidence>
<protein>
    <submittedName>
        <fullName evidence="6">Pectate lyase</fullName>
    </submittedName>
</protein>
<dbReference type="Pfam" id="PF14200">
    <property type="entry name" value="RicinB_lectin_2"/>
    <property type="match status" value="1"/>
</dbReference>
<dbReference type="InterPro" id="IPR012334">
    <property type="entry name" value="Pectin_lyas_fold"/>
</dbReference>
<dbReference type="SMART" id="SM00458">
    <property type="entry name" value="RICIN"/>
    <property type="match status" value="1"/>
</dbReference>
<keyword evidence="3" id="KW-0472">Membrane</keyword>
<keyword evidence="1 2" id="KW-0456">Lyase</keyword>
<evidence type="ECO:0000256" key="2">
    <source>
        <dbReference type="RuleBase" id="RU361173"/>
    </source>
</evidence>
<feature type="domain" description="Ricin B lectin" evidence="4">
    <location>
        <begin position="41"/>
        <end position="179"/>
    </location>
</feature>
<dbReference type="InterPro" id="IPR002022">
    <property type="entry name" value="Pec_lyase"/>
</dbReference>
<dbReference type="Gene3D" id="2.160.20.10">
    <property type="entry name" value="Single-stranded right-handed beta-helix, Pectin lyase-like"/>
    <property type="match status" value="1"/>
</dbReference>
<dbReference type="SUPFAM" id="SSF51126">
    <property type="entry name" value="Pectin lyase-like"/>
    <property type="match status" value="1"/>
</dbReference>
<dbReference type="AlphaFoldDB" id="A0A222WJM6"/>
<dbReference type="EMBL" id="CP020028">
    <property type="protein sequence ID" value="ASR46637.1"/>
    <property type="molecule type" value="Genomic_DNA"/>
</dbReference>
<dbReference type="Proteomes" id="UP000214666">
    <property type="component" value="Chromosome"/>
</dbReference>
<dbReference type="PANTHER" id="PTHR31683:SF18">
    <property type="entry name" value="PECTATE LYASE 21-RELATED"/>
    <property type="match status" value="1"/>
</dbReference>
<dbReference type="CDD" id="cd00161">
    <property type="entry name" value="beta-trefoil_Ricin-like"/>
    <property type="match status" value="1"/>
</dbReference>
<dbReference type="Pfam" id="PF00544">
    <property type="entry name" value="Pectate_lyase_4"/>
    <property type="match status" value="1"/>
</dbReference>
<dbReference type="KEGG" id="pkb:B4V02_08085"/>
<dbReference type="GO" id="GO:0005576">
    <property type="term" value="C:extracellular region"/>
    <property type="evidence" value="ECO:0007669"/>
    <property type="project" value="UniProtKB-SubCell"/>
</dbReference>
<dbReference type="GO" id="GO:0030570">
    <property type="term" value="F:pectate lyase activity"/>
    <property type="evidence" value="ECO:0007669"/>
    <property type="project" value="InterPro"/>
</dbReference>
<dbReference type="InterPro" id="IPR011050">
    <property type="entry name" value="Pectin_lyase_fold/virulence"/>
</dbReference>
<dbReference type="SUPFAM" id="SSF50370">
    <property type="entry name" value="Ricin B-like lectins"/>
    <property type="match status" value="1"/>
</dbReference>
<evidence type="ECO:0000256" key="3">
    <source>
        <dbReference type="SAM" id="Phobius"/>
    </source>
</evidence>
<name>A0A222WJM6_9BACL</name>
<gene>
    <name evidence="6" type="ORF">B4V02_08085</name>
</gene>
<dbReference type="GO" id="GO:0000272">
    <property type="term" value="P:polysaccharide catabolic process"/>
    <property type="evidence" value="ECO:0007669"/>
    <property type="project" value="UniProtKB-KW"/>
</dbReference>
<dbReference type="PANTHER" id="PTHR31683">
    <property type="entry name" value="PECTATE LYASE 18-RELATED"/>
    <property type="match status" value="1"/>
</dbReference>
<dbReference type="SMART" id="SM00656">
    <property type="entry name" value="Amb_all"/>
    <property type="match status" value="1"/>
</dbReference>
<keyword evidence="3" id="KW-0812">Transmembrane</keyword>
<dbReference type="OrthoDB" id="148600at2"/>
<reference evidence="6 7" key="1">
    <citation type="submission" date="2017-03" db="EMBL/GenBank/DDBJ databases">
        <title>Complete genome sequence of Paenibacillus Kribbensis producing bioflocculants.</title>
        <authorList>
            <person name="Lee H.-G."/>
            <person name="Oh H.-M."/>
        </authorList>
    </citation>
    <scope>NUCLEOTIDE SEQUENCE [LARGE SCALE GENOMIC DNA]</scope>
    <source>
        <strain evidence="6 7">AM49</strain>
    </source>
</reference>
<dbReference type="Gene3D" id="2.80.10.50">
    <property type="match status" value="1"/>
</dbReference>
<comment type="subcellular location">
    <subcellularLocation>
        <location evidence="2">Secreted</location>
    </subcellularLocation>
</comment>